<name>A0A6C0JHB1_9ZZZZ</name>
<sequence>MNHINSCLNPDIVMRDHDEIDTTQVNIEKLTHDMSRLHLVESPKIKYTLPWDSNTYANSNAPPPKVNGEYVYCPFWVKHGAPKDYMLRNTYTDIPAWKICGYKGGVDFMLDYMWSSMHFESKKHLFTIYKFLGKSRCPSSVGRFMIIVWLDRWFKKYFTIPRKCYIDHPELQEANDKMIQHGLYKQTNPWCLPEIPDTPLHILKNNLQ</sequence>
<organism evidence="1">
    <name type="scientific">viral metagenome</name>
    <dbReference type="NCBI Taxonomy" id="1070528"/>
    <lineage>
        <taxon>unclassified sequences</taxon>
        <taxon>metagenomes</taxon>
        <taxon>organismal metagenomes</taxon>
    </lineage>
</organism>
<proteinExistence type="predicted"/>
<protein>
    <submittedName>
        <fullName evidence="1">Uncharacterized protein</fullName>
    </submittedName>
</protein>
<dbReference type="AlphaFoldDB" id="A0A6C0JHB1"/>
<reference evidence="1" key="1">
    <citation type="journal article" date="2020" name="Nature">
        <title>Giant virus diversity and host interactions through global metagenomics.</title>
        <authorList>
            <person name="Schulz F."/>
            <person name="Roux S."/>
            <person name="Paez-Espino D."/>
            <person name="Jungbluth S."/>
            <person name="Walsh D.A."/>
            <person name="Denef V.J."/>
            <person name="McMahon K.D."/>
            <person name="Konstantinidis K.T."/>
            <person name="Eloe-Fadrosh E.A."/>
            <person name="Kyrpides N.C."/>
            <person name="Woyke T."/>
        </authorList>
    </citation>
    <scope>NUCLEOTIDE SEQUENCE</scope>
    <source>
        <strain evidence="1">GVMAG-M-3300025890-48</strain>
    </source>
</reference>
<evidence type="ECO:0000313" key="1">
    <source>
        <dbReference type="EMBL" id="QHU03034.1"/>
    </source>
</evidence>
<dbReference type="EMBL" id="MN740368">
    <property type="protein sequence ID" value="QHU03034.1"/>
    <property type="molecule type" value="Genomic_DNA"/>
</dbReference>
<accession>A0A6C0JHB1</accession>